<feature type="compositionally biased region" description="Basic and acidic residues" evidence="1">
    <location>
        <begin position="38"/>
        <end position="49"/>
    </location>
</feature>
<organism evidence="2">
    <name type="scientific">marine sediment metagenome</name>
    <dbReference type="NCBI Taxonomy" id="412755"/>
    <lineage>
        <taxon>unclassified sequences</taxon>
        <taxon>metagenomes</taxon>
        <taxon>ecological metagenomes</taxon>
    </lineage>
</organism>
<evidence type="ECO:0000256" key="1">
    <source>
        <dbReference type="SAM" id="MobiDB-lite"/>
    </source>
</evidence>
<feature type="non-terminal residue" evidence="2">
    <location>
        <position position="102"/>
    </location>
</feature>
<comment type="caution">
    <text evidence="2">The sequence shown here is derived from an EMBL/GenBank/DDBJ whole genome shotgun (WGS) entry which is preliminary data.</text>
</comment>
<feature type="region of interest" description="Disordered" evidence="1">
    <location>
        <begin position="30"/>
        <end position="65"/>
    </location>
</feature>
<name>X0V263_9ZZZZ</name>
<evidence type="ECO:0000313" key="2">
    <source>
        <dbReference type="EMBL" id="GAG12210.1"/>
    </source>
</evidence>
<gene>
    <name evidence="2" type="ORF">S01H1_33604</name>
</gene>
<accession>X0V263</accession>
<proteinExistence type="predicted"/>
<dbReference type="EMBL" id="BARS01020869">
    <property type="protein sequence ID" value="GAG12210.1"/>
    <property type="molecule type" value="Genomic_DNA"/>
</dbReference>
<protein>
    <submittedName>
        <fullName evidence="2">Uncharacterized protein</fullName>
    </submittedName>
</protein>
<dbReference type="AlphaFoldDB" id="X0V263"/>
<sequence>MARQWQQDEQDAARGVGGFREDMDLRRLEMRNPALARSGREAAGGERTRSLRGFTVGSQGGPKYRAYRRHNFRDLPQIQLLSPEEQFAIEVVAQVLPFKTNS</sequence>
<reference evidence="2" key="1">
    <citation type="journal article" date="2014" name="Front. Microbiol.">
        <title>High frequency of phylogenetically diverse reductive dehalogenase-homologous genes in deep subseafloor sedimentary metagenomes.</title>
        <authorList>
            <person name="Kawai M."/>
            <person name="Futagami T."/>
            <person name="Toyoda A."/>
            <person name="Takaki Y."/>
            <person name="Nishi S."/>
            <person name="Hori S."/>
            <person name="Arai W."/>
            <person name="Tsubouchi T."/>
            <person name="Morono Y."/>
            <person name="Uchiyama I."/>
            <person name="Ito T."/>
            <person name="Fujiyama A."/>
            <person name="Inagaki F."/>
            <person name="Takami H."/>
        </authorList>
    </citation>
    <scope>NUCLEOTIDE SEQUENCE</scope>
    <source>
        <strain evidence="2">Expedition CK06-06</strain>
    </source>
</reference>